<dbReference type="Proteomes" id="UP000241462">
    <property type="component" value="Unassembled WGS sequence"/>
</dbReference>
<evidence type="ECO:0000256" key="1">
    <source>
        <dbReference type="SAM" id="SignalP"/>
    </source>
</evidence>
<organism evidence="2 3">
    <name type="scientific">Coniella lustricola</name>
    <dbReference type="NCBI Taxonomy" id="2025994"/>
    <lineage>
        <taxon>Eukaryota</taxon>
        <taxon>Fungi</taxon>
        <taxon>Dikarya</taxon>
        <taxon>Ascomycota</taxon>
        <taxon>Pezizomycotina</taxon>
        <taxon>Sordariomycetes</taxon>
        <taxon>Sordariomycetidae</taxon>
        <taxon>Diaporthales</taxon>
        <taxon>Schizoparmaceae</taxon>
        <taxon>Coniella</taxon>
    </lineage>
</organism>
<reference evidence="2 3" key="1">
    <citation type="journal article" date="2018" name="Mycol. Prog.">
        <title>Coniella lustricola, a new species from submerged detritus.</title>
        <authorList>
            <person name="Raudabaugh D.B."/>
            <person name="Iturriaga T."/>
            <person name="Carver A."/>
            <person name="Mondo S."/>
            <person name="Pangilinan J."/>
            <person name="Lipzen A."/>
            <person name="He G."/>
            <person name="Amirebrahimi M."/>
            <person name="Grigoriev I.V."/>
            <person name="Miller A.N."/>
        </authorList>
    </citation>
    <scope>NUCLEOTIDE SEQUENCE [LARGE SCALE GENOMIC DNA]</scope>
    <source>
        <strain evidence="2 3">B22-T-1</strain>
    </source>
</reference>
<dbReference type="AlphaFoldDB" id="A0A2T3A3M2"/>
<keyword evidence="3" id="KW-1185">Reference proteome</keyword>
<keyword evidence="1" id="KW-0732">Signal</keyword>
<evidence type="ECO:0000313" key="3">
    <source>
        <dbReference type="Proteomes" id="UP000241462"/>
    </source>
</evidence>
<proteinExistence type="predicted"/>
<protein>
    <submittedName>
        <fullName evidence="2">Uncharacterized protein</fullName>
    </submittedName>
</protein>
<evidence type="ECO:0000313" key="2">
    <source>
        <dbReference type="EMBL" id="PSR82293.1"/>
    </source>
</evidence>
<dbReference type="EMBL" id="KZ678481">
    <property type="protein sequence ID" value="PSR82293.1"/>
    <property type="molecule type" value="Genomic_DNA"/>
</dbReference>
<sequence>MHCSTLFACLVLPGTLAFSSQLAAARTAVTNASLYAYGTNISGSPLLYNLDDGKLYISASDTALASLQTVTWNVPSITTSLSTSATAYLGNGTSPGGLALDLTGANSGEVHVSTNGTSGITLYGKQLVYVSGSNFEAKFWAKQVEMDGASVYLLTWNEDNVSADVTTPVNIKTDAPATVAT</sequence>
<feature type="signal peptide" evidence="1">
    <location>
        <begin position="1"/>
        <end position="17"/>
    </location>
</feature>
<feature type="chain" id="PRO_5015734330" evidence="1">
    <location>
        <begin position="18"/>
        <end position="181"/>
    </location>
</feature>
<dbReference type="InParanoid" id="A0A2T3A3M2"/>
<name>A0A2T3A3M2_9PEZI</name>
<gene>
    <name evidence="2" type="ORF">BD289DRAFT_475260</name>
</gene>
<accession>A0A2T3A3M2</accession>
<dbReference type="OrthoDB" id="5230873at2759"/>